<dbReference type="AlphaFoldDB" id="A0A558RBQ7"/>
<dbReference type="EMBL" id="VNIM01000007">
    <property type="protein sequence ID" value="TVV76768.1"/>
    <property type="molecule type" value="Genomic_DNA"/>
</dbReference>
<protein>
    <submittedName>
        <fullName evidence="2">Amidohydrolase family protein</fullName>
    </submittedName>
</protein>
<dbReference type="SUPFAM" id="SSF51338">
    <property type="entry name" value="Composite domain of metallo-dependent hydrolases"/>
    <property type="match status" value="1"/>
</dbReference>
<keyword evidence="3" id="KW-1185">Reference proteome</keyword>
<comment type="caution">
    <text evidence="2">The sequence shown here is derived from an EMBL/GenBank/DDBJ whole genome shotgun (WGS) entry which is preliminary data.</text>
</comment>
<dbReference type="InterPro" id="IPR013108">
    <property type="entry name" value="Amidohydro_3"/>
</dbReference>
<evidence type="ECO:0000313" key="3">
    <source>
        <dbReference type="Proteomes" id="UP000318681"/>
    </source>
</evidence>
<dbReference type="InterPro" id="IPR032466">
    <property type="entry name" value="Metal_Hydrolase"/>
</dbReference>
<dbReference type="Proteomes" id="UP000318681">
    <property type="component" value="Unassembled WGS sequence"/>
</dbReference>
<keyword evidence="2" id="KW-0378">Hydrolase</keyword>
<dbReference type="InterPro" id="IPR050378">
    <property type="entry name" value="Metallo-dep_Hydrolases_sf"/>
</dbReference>
<gene>
    <name evidence="2" type="ORF">FOY91_03430</name>
</gene>
<reference evidence="2 3" key="1">
    <citation type="submission" date="2019-07" db="EMBL/GenBank/DDBJ databases">
        <title>Sphingomonas solaris sp. nov., isolated from a solar panel from Boston, Massachusetts.</title>
        <authorList>
            <person name="Tanner K."/>
            <person name="Pascual J."/>
            <person name="Mancuso C."/>
            <person name="Pereto J."/>
            <person name="Khalil A."/>
            <person name="Vilanova C."/>
        </authorList>
    </citation>
    <scope>NUCLEOTIDE SEQUENCE [LARGE SCALE GENOMIC DNA]</scope>
    <source>
        <strain evidence="2 3">R4DWN</strain>
    </source>
</reference>
<proteinExistence type="predicted"/>
<dbReference type="RefSeq" id="WP_145148151.1">
    <property type="nucleotide sequence ID" value="NZ_VNIM01000007.1"/>
</dbReference>
<dbReference type="GO" id="GO:0005829">
    <property type="term" value="C:cytosol"/>
    <property type="evidence" value="ECO:0007669"/>
    <property type="project" value="TreeGrafter"/>
</dbReference>
<dbReference type="Gene3D" id="3.20.20.140">
    <property type="entry name" value="Metal-dependent hydrolases"/>
    <property type="match status" value="2"/>
</dbReference>
<sequence>MASTLIRGGMVADGDGGAPRRADVRFADGVITEVADTLAPQPGEAVVDATGLLVTPGFVDVHTHFDGQATWDSQLAPSCWHGVTTVVTGNCGVGFAPVRPGQQGKLIELMEGVEDIPGTALHEGMTWGWETFPQYLDVLGERRWMMDVGTQVPHAAVRAYVMGDRAATEQPTADDIAQMRDIVRDGMKAGALGISTSRMLAHRTSRGEVVPGTLAQEDELEALAGVLKELDTGVFEVVPRGMDGEISVEAHAEIDWMADLARTSGRPLVFSLVQTHTEADRWRVYLERAGQLQAEGVPFYPEVGPRPVGIVFGLQSEFTPFTTRPSFRALEKLPIAERLAELRRPEVRARILAEPNGRYRSQGQQDMHENFANMYRIANPINWEPTRDETMTALAAAAGVDVEAYLYDYLLGDDGQNLILYPYTNYTSGTLNEVHEMLVHPASRLGLGDAGAHCGIACDAGNTTLALAFWTRDRDAGPRIALGTAVRMMTRDTAELYGLCDRGRIAPGYRADLNLIDYERLELLLPHMVWDLPTGARRIMQRARGYVATFVAGERTIADDEATGALPGRLVRGARVVA</sequence>
<name>A0A558RBQ7_9SPHN</name>
<organism evidence="2 3">
    <name type="scientific">Alterirhizorhabdus solaris</name>
    <dbReference type="NCBI Taxonomy" id="2529389"/>
    <lineage>
        <taxon>Bacteria</taxon>
        <taxon>Pseudomonadati</taxon>
        <taxon>Pseudomonadota</taxon>
        <taxon>Alphaproteobacteria</taxon>
        <taxon>Sphingomonadales</taxon>
        <taxon>Rhizorhabdaceae</taxon>
        <taxon>Alterirhizorhabdus</taxon>
    </lineage>
</organism>
<dbReference type="OrthoDB" id="9766983at2"/>
<feature type="domain" description="Amidohydrolase 3" evidence="1">
    <location>
        <begin position="46"/>
        <end position="527"/>
    </location>
</feature>
<dbReference type="Pfam" id="PF07969">
    <property type="entry name" value="Amidohydro_3"/>
    <property type="match status" value="1"/>
</dbReference>
<evidence type="ECO:0000313" key="2">
    <source>
        <dbReference type="EMBL" id="TVV76768.1"/>
    </source>
</evidence>
<accession>A0A558RBQ7</accession>
<evidence type="ECO:0000259" key="1">
    <source>
        <dbReference type="Pfam" id="PF07969"/>
    </source>
</evidence>
<dbReference type="SUPFAM" id="SSF51556">
    <property type="entry name" value="Metallo-dependent hydrolases"/>
    <property type="match status" value="1"/>
</dbReference>
<dbReference type="PANTHER" id="PTHR11647">
    <property type="entry name" value="HYDRANTOINASE/DIHYDROPYRIMIDINASE FAMILY MEMBER"/>
    <property type="match status" value="1"/>
</dbReference>
<dbReference type="InterPro" id="IPR011059">
    <property type="entry name" value="Metal-dep_hydrolase_composite"/>
</dbReference>
<dbReference type="GO" id="GO:0016812">
    <property type="term" value="F:hydrolase activity, acting on carbon-nitrogen (but not peptide) bonds, in cyclic amides"/>
    <property type="evidence" value="ECO:0007669"/>
    <property type="project" value="TreeGrafter"/>
</dbReference>
<dbReference type="Gene3D" id="2.30.40.10">
    <property type="entry name" value="Urease, subunit C, domain 1"/>
    <property type="match status" value="1"/>
</dbReference>
<dbReference type="PANTHER" id="PTHR11647:SF1">
    <property type="entry name" value="COLLAPSIN RESPONSE MEDIATOR PROTEIN"/>
    <property type="match status" value="1"/>
</dbReference>